<evidence type="ECO:0000256" key="4">
    <source>
        <dbReference type="ARBA" id="ARBA00023263"/>
    </source>
</evidence>
<proteinExistence type="inferred from homology"/>
<dbReference type="InterPro" id="IPR000259">
    <property type="entry name" value="Adhesion_dom_fimbrial"/>
</dbReference>
<comment type="subcellular location">
    <subcellularLocation>
        <location evidence="1">Fimbrium</location>
    </subcellularLocation>
</comment>
<gene>
    <name evidence="7" type="ORF">C7G83_18115</name>
</gene>
<keyword evidence="3 5" id="KW-0732">Signal</keyword>
<evidence type="ECO:0000256" key="1">
    <source>
        <dbReference type="ARBA" id="ARBA00004561"/>
    </source>
</evidence>
<keyword evidence="4" id="KW-0281">Fimbrium</keyword>
<evidence type="ECO:0000256" key="5">
    <source>
        <dbReference type="SAM" id="SignalP"/>
    </source>
</evidence>
<comment type="similarity">
    <text evidence="2">Belongs to the fimbrial protein family.</text>
</comment>
<accession>A0A2P8VF18</accession>
<dbReference type="GO" id="GO:0009289">
    <property type="term" value="C:pilus"/>
    <property type="evidence" value="ECO:0007669"/>
    <property type="project" value="UniProtKB-SubCell"/>
</dbReference>
<evidence type="ECO:0000313" key="8">
    <source>
        <dbReference type="Proteomes" id="UP000240212"/>
    </source>
</evidence>
<organism evidence="7 8">
    <name type="scientific">Siccibacter turicensis</name>
    <dbReference type="NCBI Taxonomy" id="357233"/>
    <lineage>
        <taxon>Bacteria</taxon>
        <taxon>Pseudomonadati</taxon>
        <taxon>Pseudomonadota</taxon>
        <taxon>Gammaproteobacteria</taxon>
        <taxon>Enterobacterales</taxon>
        <taxon>Enterobacteriaceae</taxon>
        <taxon>Siccibacter</taxon>
    </lineage>
</organism>
<dbReference type="SUPFAM" id="SSF49401">
    <property type="entry name" value="Bacterial adhesins"/>
    <property type="match status" value="1"/>
</dbReference>
<dbReference type="InterPro" id="IPR050263">
    <property type="entry name" value="Bact_Fimbrial_Adh_Pro"/>
</dbReference>
<comment type="caution">
    <text evidence="7">The sequence shown here is derived from an EMBL/GenBank/DDBJ whole genome shotgun (WGS) entry which is preliminary data.</text>
</comment>
<dbReference type="AlphaFoldDB" id="A0A2P8VF18"/>
<dbReference type="Proteomes" id="UP000240212">
    <property type="component" value="Unassembled WGS sequence"/>
</dbReference>
<evidence type="ECO:0000256" key="2">
    <source>
        <dbReference type="ARBA" id="ARBA00006671"/>
    </source>
</evidence>
<dbReference type="Gene3D" id="2.60.40.1090">
    <property type="entry name" value="Fimbrial-type adhesion domain"/>
    <property type="match status" value="1"/>
</dbReference>
<feature type="signal peptide" evidence="5">
    <location>
        <begin position="1"/>
        <end position="21"/>
    </location>
</feature>
<name>A0A2P8VF18_9ENTR</name>
<dbReference type="GO" id="GO:0043709">
    <property type="term" value="P:cell adhesion involved in single-species biofilm formation"/>
    <property type="evidence" value="ECO:0007669"/>
    <property type="project" value="TreeGrafter"/>
</dbReference>
<keyword evidence="8" id="KW-1185">Reference proteome</keyword>
<dbReference type="OrthoDB" id="6627432at2"/>
<evidence type="ECO:0000313" key="7">
    <source>
        <dbReference type="EMBL" id="PSN06137.1"/>
    </source>
</evidence>
<dbReference type="RefSeq" id="WP_106878218.1">
    <property type="nucleotide sequence ID" value="NZ_JAXCWX010000009.1"/>
</dbReference>
<feature type="chain" id="PRO_5015136219" description="Fimbrial-type adhesion domain-containing protein" evidence="5">
    <location>
        <begin position="22"/>
        <end position="187"/>
    </location>
</feature>
<feature type="domain" description="Fimbrial-type adhesion" evidence="6">
    <location>
        <begin position="34"/>
        <end position="184"/>
    </location>
</feature>
<protein>
    <recommendedName>
        <fullName evidence="6">Fimbrial-type adhesion domain-containing protein</fullName>
    </recommendedName>
</protein>
<dbReference type="Pfam" id="PF00419">
    <property type="entry name" value="Fimbrial"/>
    <property type="match status" value="1"/>
</dbReference>
<sequence>MKKLLPGLALVAVGFSSVAFADATPQDVPATLSISGKLNPSKSQYCQVVLDKSVINLNATASGLIEQGQNGTSTEEMTFSVYSIEQFSRCDKQIYEGKIAVRFTGAYDNADGTAFANTAAGDNAAAGVGIGLFNHDKTPLDAREIYKFPAGSNSGTGIIGLQLIKLTGETIKTGSVAGNITFQIERL</sequence>
<dbReference type="InterPro" id="IPR036937">
    <property type="entry name" value="Adhesion_dom_fimbrial_sf"/>
</dbReference>
<evidence type="ECO:0000256" key="3">
    <source>
        <dbReference type="ARBA" id="ARBA00022729"/>
    </source>
</evidence>
<reference evidence="7 8" key="1">
    <citation type="submission" date="2018-03" db="EMBL/GenBank/DDBJ databases">
        <title>Draft genome sequence of the first documented clinical Siccibacter turicensis isolate in Austria.</title>
        <authorList>
            <person name="Lepuschitz S."/>
            <person name="Pekard-Amenitsch S."/>
            <person name="Haunold R."/>
            <person name="Schill S."/>
            <person name="Mach R."/>
            <person name="Allerberger F."/>
            <person name="Ruppitsch W."/>
            <person name="Forsythe S.J."/>
        </authorList>
    </citation>
    <scope>NUCLEOTIDE SEQUENCE [LARGE SCALE GENOMIC DNA]</scope>
    <source>
        <strain evidence="7 8">6100069499-17</strain>
    </source>
</reference>
<dbReference type="EMBL" id="PYEP01000009">
    <property type="protein sequence ID" value="PSN06137.1"/>
    <property type="molecule type" value="Genomic_DNA"/>
</dbReference>
<dbReference type="PANTHER" id="PTHR33420:SF3">
    <property type="entry name" value="FIMBRIAL SUBUNIT ELFA"/>
    <property type="match status" value="1"/>
</dbReference>
<dbReference type="InterPro" id="IPR008966">
    <property type="entry name" value="Adhesion_dom_sf"/>
</dbReference>
<evidence type="ECO:0000259" key="6">
    <source>
        <dbReference type="Pfam" id="PF00419"/>
    </source>
</evidence>
<dbReference type="PANTHER" id="PTHR33420">
    <property type="entry name" value="FIMBRIAL SUBUNIT ELFA-RELATED"/>
    <property type="match status" value="1"/>
</dbReference>